<protein>
    <submittedName>
        <fullName evidence="2">Uncharacterized protein</fullName>
    </submittedName>
</protein>
<proteinExistence type="predicted"/>
<evidence type="ECO:0000256" key="1">
    <source>
        <dbReference type="SAM" id="MobiDB-lite"/>
    </source>
</evidence>
<evidence type="ECO:0000313" key="2">
    <source>
        <dbReference type="EMBL" id="RDW92334.1"/>
    </source>
</evidence>
<feature type="region of interest" description="Disordered" evidence="1">
    <location>
        <begin position="182"/>
        <end position="210"/>
    </location>
</feature>
<gene>
    <name evidence="2" type="ORF">BP5796_01728</name>
</gene>
<dbReference type="AlphaFoldDB" id="A0A3D8T1C7"/>
<feature type="compositionally biased region" description="Basic residues" evidence="1">
    <location>
        <begin position="201"/>
        <end position="210"/>
    </location>
</feature>
<accession>A0A3D8T1C7</accession>
<comment type="caution">
    <text evidence="2">The sequence shown here is derived from an EMBL/GenBank/DDBJ whole genome shotgun (WGS) entry which is preliminary data.</text>
</comment>
<dbReference type="OrthoDB" id="432010at2759"/>
<dbReference type="Proteomes" id="UP000256328">
    <property type="component" value="Unassembled WGS sequence"/>
</dbReference>
<dbReference type="EMBL" id="PDLN01000002">
    <property type="protein sequence ID" value="RDW92334.1"/>
    <property type="molecule type" value="Genomic_DNA"/>
</dbReference>
<organism evidence="2 3">
    <name type="scientific">Coleophoma crateriformis</name>
    <dbReference type="NCBI Taxonomy" id="565419"/>
    <lineage>
        <taxon>Eukaryota</taxon>
        <taxon>Fungi</taxon>
        <taxon>Dikarya</taxon>
        <taxon>Ascomycota</taxon>
        <taxon>Pezizomycotina</taxon>
        <taxon>Leotiomycetes</taxon>
        <taxon>Helotiales</taxon>
        <taxon>Dermateaceae</taxon>
        <taxon>Coleophoma</taxon>
    </lineage>
</organism>
<keyword evidence="3" id="KW-1185">Reference proteome</keyword>
<name>A0A3D8T1C7_9HELO</name>
<sequence length="210" mass="22739">MAAEASSNAHDENTNMSLIPISTPDQGQPQREPCYLAHHLINYLKAQFSVDGHSEKPFRLHPLLSPVHRLQASNEKPTLQLQHTTNESNPPDLNPVQNLQIVPATPDDTSLETKPISPTDSEPISASALKDLRVEIGMLLFQLLATSLASRFPQLQGILKHAGEVLPLVITQVSEMRSKGVGMGVSGMPGQRHPAPLAGPRGRRRGLGIA</sequence>
<feature type="region of interest" description="Disordered" evidence="1">
    <location>
        <begin position="1"/>
        <end position="30"/>
    </location>
</feature>
<evidence type="ECO:0000313" key="3">
    <source>
        <dbReference type="Proteomes" id="UP000256328"/>
    </source>
</evidence>
<reference evidence="2 3" key="1">
    <citation type="journal article" date="2018" name="IMA Fungus">
        <title>IMA Genome-F 9: Draft genome sequence of Annulohypoxylon stygium, Aspergillus mulundensis, Berkeleyomyces basicola (syn. Thielaviopsis basicola), Ceratocystis smalleyi, two Cercospora beticola strains, Coleophoma cylindrospora, Fusarium fracticaudum, Phialophora cf. hyalina, and Morchella septimelata.</title>
        <authorList>
            <person name="Wingfield B.D."/>
            <person name="Bills G.F."/>
            <person name="Dong Y."/>
            <person name="Huang W."/>
            <person name="Nel W.J."/>
            <person name="Swalarsk-Parry B.S."/>
            <person name="Vaghefi N."/>
            <person name="Wilken P.M."/>
            <person name="An Z."/>
            <person name="de Beer Z.W."/>
            <person name="De Vos L."/>
            <person name="Chen L."/>
            <person name="Duong T.A."/>
            <person name="Gao Y."/>
            <person name="Hammerbacher A."/>
            <person name="Kikkert J.R."/>
            <person name="Li Y."/>
            <person name="Li H."/>
            <person name="Li K."/>
            <person name="Li Q."/>
            <person name="Liu X."/>
            <person name="Ma X."/>
            <person name="Naidoo K."/>
            <person name="Pethybridge S.J."/>
            <person name="Sun J."/>
            <person name="Steenkamp E.T."/>
            <person name="van der Nest M.A."/>
            <person name="van Wyk S."/>
            <person name="Wingfield M.J."/>
            <person name="Xiong C."/>
            <person name="Yue Q."/>
            <person name="Zhang X."/>
        </authorList>
    </citation>
    <scope>NUCLEOTIDE SEQUENCE [LARGE SCALE GENOMIC DNA]</scope>
    <source>
        <strain evidence="2 3">BP5796</strain>
    </source>
</reference>